<comment type="similarity">
    <text evidence="2">Belongs to the hedgehog family.</text>
</comment>
<dbReference type="PANTHER" id="PTHR11889:SF31">
    <property type="entry name" value="PROTEIN HEDGEHOG"/>
    <property type="match status" value="1"/>
</dbReference>
<dbReference type="PANTHER" id="PTHR11889">
    <property type="entry name" value="HEDGEHOG"/>
    <property type="match status" value="1"/>
</dbReference>
<dbReference type="RefSeq" id="WP_314205817.1">
    <property type="nucleotide sequence ID" value="NZ_JAVTLL010000027.1"/>
</dbReference>
<keyword evidence="10" id="KW-0472">Membrane</keyword>
<dbReference type="InterPro" id="IPR009045">
    <property type="entry name" value="Zn_M74/Hedgehog-like"/>
</dbReference>
<accession>A0ABU3M2A0</accession>
<keyword evidence="3" id="KW-0217">Developmental protein</keyword>
<evidence type="ECO:0000256" key="5">
    <source>
        <dbReference type="ARBA" id="ARBA00022670"/>
    </source>
</evidence>
<feature type="region of interest" description="Disordered" evidence="11">
    <location>
        <begin position="198"/>
        <end position="217"/>
    </location>
</feature>
<evidence type="ECO:0000256" key="11">
    <source>
        <dbReference type="SAM" id="MobiDB-lite"/>
    </source>
</evidence>
<feature type="region of interest" description="Disordered" evidence="11">
    <location>
        <begin position="306"/>
        <end position="327"/>
    </location>
</feature>
<evidence type="ECO:0000256" key="8">
    <source>
        <dbReference type="ARBA" id="ARBA00022813"/>
    </source>
</evidence>
<organism evidence="13 14">
    <name type="scientific">Streptomyces justiciae</name>
    <dbReference type="NCBI Taxonomy" id="2780140"/>
    <lineage>
        <taxon>Bacteria</taxon>
        <taxon>Bacillati</taxon>
        <taxon>Actinomycetota</taxon>
        <taxon>Actinomycetes</taxon>
        <taxon>Kitasatosporales</taxon>
        <taxon>Streptomycetaceae</taxon>
        <taxon>Streptomyces</taxon>
    </lineage>
</organism>
<keyword evidence="14" id="KW-1185">Reference proteome</keyword>
<evidence type="ECO:0000256" key="9">
    <source>
        <dbReference type="ARBA" id="ARBA00022837"/>
    </source>
</evidence>
<dbReference type="Pfam" id="PF01085">
    <property type="entry name" value="HH_signal"/>
    <property type="match status" value="1"/>
</dbReference>
<evidence type="ECO:0000313" key="13">
    <source>
        <dbReference type="EMBL" id="MDT7845630.1"/>
    </source>
</evidence>
<dbReference type="Gene3D" id="3.30.1380.10">
    <property type="match status" value="1"/>
</dbReference>
<dbReference type="EMBL" id="JAVTLL010000027">
    <property type="protein sequence ID" value="MDT7845630.1"/>
    <property type="molecule type" value="Genomic_DNA"/>
</dbReference>
<evidence type="ECO:0000256" key="3">
    <source>
        <dbReference type="ARBA" id="ARBA00022473"/>
    </source>
</evidence>
<keyword evidence="5" id="KW-0645">Protease</keyword>
<evidence type="ECO:0000256" key="4">
    <source>
        <dbReference type="ARBA" id="ARBA00022475"/>
    </source>
</evidence>
<comment type="caution">
    <text evidence="13">The sequence shown here is derived from an EMBL/GenBank/DDBJ whole genome shotgun (WGS) entry which is preliminary data.</text>
</comment>
<keyword evidence="6" id="KW-0479">Metal-binding</keyword>
<evidence type="ECO:0000259" key="12">
    <source>
        <dbReference type="Pfam" id="PF01085"/>
    </source>
</evidence>
<feature type="domain" description="Hedgehog N-terminal signalling" evidence="12">
    <location>
        <begin position="1021"/>
        <end position="1161"/>
    </location>
</feature>
<gene>
    <name evidence="13" type="ORF">RQC66_33440</name>
</gene>
<feature type="compositionally biased region" description="Polar residues" evidence="11">
    <location>
        <begin position="918"/>
        <end position="928"/>
    </location>
</feature>
<dbReference type="SUPFAM" id="SSF55166">
    <property type="entry name" value="Hedgehog/DD-peptidase"/>
    <property type="match status" value="1"/>
</dbReference>
<evidence type="ECO:0000256" key="10">
    <source>
        <dbReference type="ARBA" id="ARBA00023136"/>
    </source>
</evidence>
<feature type="compositionally biased region" description="Polar residues" evidence="11">
    <location>
        <begin position="306"/>
        <end position="322"/>
    </location>
</feature>
<sequence>MNAVMLDLHDVIKSSRSPLDAADALRMAPTALIGVDTVQAEVLADLGITTVFDLAISDVFAAARALTDAAENPLSVLARFGRAGAGVLSEAAAGKDIDEIADLGLGALTAFCADSASTAGSGPAAHAETTLGVSSVRDLAQWPPHLAARLLFDHAFAPAASKAAGEDPEATPDLVPGNGDYPTERVYYSTLLMDRIEGTRPRDLRTSGPLDPTEADGQYGFDRPAEGALLTYSQSWYGQGLALGQLLHSLALAPGEATRVAMLDWSRRTAGQRDETGSQVEDLTNTTTHTRALSEVARSVAEEAQSGFSRSTLDAHSRQTGTASGGLADWPSPLDFLNPFSKTPGVKLESTSTGEAWNTSTATSFAASSGRREINAFMAQNIADATHQAAHAARSRRATVVEEVQESESVSTTTRIVANYNHMHALTVCYYEVVQLYRVEVALQQVEKCLFVPVRVLDFQAPEKLDLRQRTVLGEHALTPFAAKELLYGKGYVGVMTKPRPGVTDPPRSGNPKVVLPDQETFAAALGEEARIVPERGAIMPADARAVALSTVGVPAGSDVLISTRDGSVHAFPVAEDGKAALGTALSWEDITSIGLQGKAEIPPQAMVSVDVAARTEAARKTATLSWVTGQRTPAGQTSVLATATSTGAAAGSDGSATTSALAGHLARHRLHYNQALWRSMDPATLALMLSPYTYNDRPLLEIIDPSPVTMVGNYLVFRMPTEADSDSRAPGGGADTARAAWTTWLKDHGLWHGGGVRTGVVRRDLVPLPSGGVFAEAVLGRSNSAEKLDMTRFWNWQDSPIPLQPTEIAPLSTGSRAQQTDLKPGEFSSPLVNIVAPTTLPDPQGMSGVLQAVAAANLFRDMSGLAATVGLAGKGVEATSEQAQQAAAQAGQNMKTAADFLTSVGAMIASAITKTPVSGPAQSSVSASGAALNQGKKLNEERGTGAGVPQRDGTPGQPPASGKTSGAQFASAGTDYEDLGYRAALGSGGGGGPLGTFLPFLLGATGQGANGGGTMSKPALALGQKVPDKAEAVAAGAIAAKVVRGTPEFDALVDNTNPEIVYKDEEGTGADRMMTPRLRDGLDALAALVTAEWPGRKLRVTEAWDEDGEHTGASLHYEGRAADLTVSDKDTAKLGRLAQLAVDAGLDWVWYENTAHVHVSVTNSP</sequence>
<keyword evidence="4" id="KW-1003">Cell membrane</keyword>
<proteinExistence type="inferred from homology"/>
<evidence type="ECO:0000256" key="6">
    <source>
        <dbReference type="ARBA" id="ARBA00022723"/>
    </source>
</evidence>
<evidence type="ECO:0000256" key="2">
    <source>
        <dbReference type="ARBA" id="ARBA00010649"/>
    </source>
</evidence>
<keyword evidence="8" id="KW-0068">Autocatalytic cleavage</keyword>
<dbReference type="InterPro" id="IPR050387">
    <property type="entry name" value="Hedgehog_Signaling"/>
</dbReference>
<name>A0ABU3M2A0_9ACTN</name>
<protein>
    <recommendedName>
        <fullName evidence="12">Hedgehog N-terminal signalling domain-containing protein</fullName>
    </recommendedName>
</protein>
<dbReference type="InterPro" id="IPR000320">
    <property type="entry name" value="Hedgehog_signalling_dom"/>
</dbReference>
<dbReference type="PRINTS" id="PR00632">
    <property type="entry name" value="SONICHHOG"/>
</dbReference>
<comment type="subcellular location">
    <subcellularLocation>
        <location evidence="1">Cell membrane</location>
    </subcellularLocation>
</comment>
<dbReference type="InterPro" id="IPR001657">
    <property type="entry name" value="Hedgehog"/>
</dbReference>
<keyword evidence="7" id="KW-0378">Hydrolase</keyword>
<evidence type="ECO:0000256" key="1">
    <source>
        <dbReference type="ARBA" id="ARBA00004236"/>
    </source>
</evidence>
<reference evidence="14" key="1">
    <citation type="submission" date="2023-07" db="EMBL/GenBank/DDBJ databases">
        <title>Draft genome sequence of the endophytic actinobacterium Streptomyces justiciae WPN32, a potential antibiotic producer.</title>
        <authorList>
            <person name="Yasawong M."/>
            <person name="Pana W."/>
            <person name="Ganta P."/>
            <person name="Santapan N."/>
            <person name="Songngamsuk T."/>
            <person name="Phatcharaharikarn M."/>
            <person name="Kerdtoob S."/>
            <person name="Nantapong N."/>
        </authorList>
    </citation>
    <scope>NUCLEOTIDE SEQUENCE [LARGE SCALE GENOMIC DNA]</scope>
    <source>
        <strain evidence="14">WPN32</strain>
    </source>
</reference>
<evidence type="ECO:0000256" key="7">
    <source>
        <dbReference type="ARBA" id="ARBA00022801"/>
    </source>
</evidence>
<feature type="region of interest" description="Disordered" evidence="11">
    <location>
        <begin position="918"/>
        <end position="970"/>
    </location>
</feature>
<keyword evidence="9" id="KW-0106">Calcium</keyword>
<dbReference type="Proteomes" id="UP001257948">
    <property type="component" value="Unassembled WGS sequence"/>
</dbReference>
<evidence type="ECO:0000313" key="14">
    <source>
        <dbReference type="Proteomes" id="UP001257948"/>
    </source>
</evidence>